<feature type="transmembrane region" description="Helical" evidence="10">
    <location>
        <begin position="279"/>
        <end position="302"/>
    </location>
</feature>
<evidence type="ECO:0000313" key="12">
    <source>
        <dbReference type="RefSeq" id="XP_033354965.1"/>
    </source>
</evidence>
<keyword evidence="2" id="KW-1003">Cell membrane</keyword>
<dbReference type="PANTHER" id="PTHR21137:SF35">
    <property type="entry name" value="ODORANT RECEPTOR 19A-RELATED"/>
    <property type="match status" value="1"/>
</dbReference>
<feature type="transmembrane region" description="Helical" evidence="10">
    <location>
        <begin position="197"/>
        <end position="215"/>
    </location>
</feature>
<name>A0A6J3KPH8_9HYME</name>
<proteinExistence type="inferred from homology"/>
<reference evidence="12" key="1">
    <citation type="submission" date="2025-08" db="UniProtKB">
        <authorList>
            <consortium name="RefSeq"/>
        </authorList>
    </citation>
    <scope>IDENTIFICATION</scope>
    <source>
        <tissue evidence="12">Muscle</tissue>
    </source>
</reference>
<keyword evidence="5 10" id="KW-0552">Olfaction</keyword>
<keyword evidence="11" id="KW-1185">Reference proteome</keyword>
<evidence type="ECO:0000256" key="5">
    <source>
        <dbReference type="ARBA" id="ARBA00022725"/>
    </source>
</evidence>
<evidence type="ECO:0000256" key="7">
    <source>
        <dbReference type="ARBA" id="ARBA00023136"/>
    </source>
</evidence>
<dbReference type="GeneID" id="117236271"/>
<dbReference type="KEGG" id="bvk:117236271"/>
<dbReference type="GO" id="GO:0005886">
    <property type="term" value="C:plasma membrane"/>
    <property type="evidence" value="ECO:0007669"/>
    <property type="project" value="UniProtKB-SubCell"/>
</dbReference>
<keyword evidence="3 10" id="KW-0716">Sensory transduction</keyword>
<sequence length="403" mass="46288">MSESPECDNLAWNRISYFSQALIRGLSNEWSVNKNAIIECIPPLVTISLCLSSHLNLICNTEKVKDVLLFIKNDHNYYINRPENKILQFYTTQGNKIILYYLCKSALVQNEEKLFSSTLKAFSILAYLYSTVLAFLLGPTISLVIDLIQSNHSKEKSLPVIVDYGVDTQQYFYYVFIPVYIAIFIVAMVVSTSYSAYILYVQHACALFAIVSYQLRTIHILDTSSLINLKDHHLLEKYKNVELSQEEKEKIFRKLLLCIKEHKNAIRYSNLVESLFAKFILAQMFFHIICLSIGGVGTVLNLGNTDEMTRFGSLALAQAIHIFILCLPGQRLLNHSEEVYVATCEVVWYMLPKKFHSLYMLLIARTMKFSKITAFKMAVMSMETFLEIIQTTMSYFTMLLSTI</sequence>
<feature type="transmembrane region" description="Helical" evidence="10">
    <location>
        <begin position="171"/>
        <end position="190"/>
    </location>
</feature>
<protein>
    <recommendedName>
        <fullName evidence="10">Odorant receptor</fullName>
    </recommendedName>
</protein>
<keyword evidence="7 10" id="KW-0472">Membrane</keyword>
<keyword evidence="8 10" id="KW-0675">Receptor</keyword>
<evidence type="ECO:0000256" key="9">
    <source>
        <dbReference type="ARBA" id="ARBA00023224"/>
    </source>
</evidence>
<gene>
    <name evidence="12" type="primary">LOC117236271</name>
</gene>
<evidence type="ECO:0000313" key="11">
    <source>
        <dbReference type="Proteomes" id="UP000504631"/>
    </source>
</evidence>
<evidence type="ECO:0000256" key="2">
    <source>
        <dbReference type="ARBA" id="ARBA00022475"/>
    </source>
</evidence>
<dbReference type="Pfam" id="PF02949">
    <property type="entry name" value="7tm_6"/>
    <property type="match status" value="1"/>
</dbReference>
<evidence type="ECO:0000256" key="10">
    <source>
        <dbReference type="RuleBase" id="RU351113"/>
    </source>
</evidence>
<keyword evidence="6 10" id="KW-1133">Transmembrane helix</keyword>
<keyword evidence="9 10" id="KW-0807">Transducer</keyword>
<comment type="subcellular location">
    <subcellularLocation>
        <location evidence="1 10">Cell membrane</location>
        <topology evidence="1 10">Multi-pass membrane protein</topology>
    </subcellularLocation>
</comment>
<dbReference type="Proteomes" id="UP000504631">
    <property type="component" value="Unplaced"/>
</dbReference>
<dbReference type="GO" id="GO:0005549">
    <property type="term" value="F:odorant binding"/>
    <property type="evidence" value="ECO:0007669"/>
    <property type="project" value="InterPro"/>
</dbReference>
<accession>A0A6J3KPH8</accession>
<dbReference type="GO" id="GO:0004984">
    <property type="term" value="F:olfactory receptor activity"/>
    <property type="evidence" value="ECO:0007669"/>
    <property type="project" value="InterPro"/>
</dbReference>
<evidence type="ECO:0000256" key="8">
    <source>
        <dbReference type="ARBA" id="ARBA00023170"/>
    </source>
</evidence>
<dbReference type="InterPro" id="IPR004117">
    <property type="entry name" value="7tm6_olfct_rcpt"/>
</dbReference>
<evidence type="ECO:0000256" key="1">
    <source>
        <dbReference type="ARBA" id="ARBA00004651"/>
    </source>
</evidence>
<dbReference type="GO" id="GO:0007165">
    <property type="term" value="P:signal transduction"/>
    <property type="evidence" value="ECO:0007669"/>
    <property type="project" value="UniProtKB-KW"/>
</dbReference>
<dbReference type="RefSeq" id="XP_033354965.1">
    <property type="nucleotide sequence ID" value="XM_033499074.1"/>
</dbReference>
<evidence type="ECO:0000256" key="4">
    <source>
        <dbReference type="ARBA" id="ARBA00022692"/>
    </source>
</evidence>
<keyword evidence="4 10" id="KW-0812">Transmembrane</keyword>
<comment type="caution">
    <text evidence="10">Lacks conserved residue(s) required for the propagation of feature annotation.</text>
</comment>
<evidence type="ECO:0000256" key="6">
    <source>
        <dbReference type="ARBA" id="ARBA00022989"/>
    </source>
</evidence>
<evidence type="ECO:0000256" key="3">
    <source>
        <dbReference type="ARBA" id="ARBA00022606"/>
    </source>
</evidence>
<comment type="similarity">
    <text evidence="10">Belongs to the insect chemoreceptor superfamily. Heteromeric odorant receptor channel (TC 1.A.69) family.</text>
</comment>
<feature type="transmembrane region" description="Helical" evidence="10">
    <location>
        <begin position="124"/>
        <end position="145"/>
    </location>
</feature>
<dbReference type="AlphaFoldDB" id="A0A6J3KPH8"/>
<dbReference type="PANTHER" id="PTHR21137">
    <property type="entry name" value="ODORANT RECEPTOR"/>
    <property type="match status" value="1"/>
</dbReference>
<organism evidence="11 12">
    <name type="scientific">Bombus vosnesenskii</name>
    <dbReference type="NCBI Taxonomy" id="207650"/>
    <lineage>
        <taxon>Eukaryota</taxon>
        <taxon>Metazoa</taxon>
        <taxon>Ecdysozoa</taxon>
        <taxon>Arthropoda</taxon>
        <taxon>Hexapoda</taxon>
        <taxon>Insecta</taxon>
        <taxon>Pterygota</taxon>
        <taxon>Neoptera</taxon>
        <taxon>Endopterygota</taxon>
        <taxon>Hymenoptera</taxon>
        <taxon>Apocrita</taxon>
        <taxon>Aculeata</taxon>
        <taxon>Apoidea</taxon>
        <taxon>Anthophila</taxon>
        <taxon>Apidae</taxon>
        <taxon>Bombus</taxon>
        <taxon>Pyrobombus</taxon>
    </lineage>
</organism>